<dbReference type="PANTHER" id="PTHR30537">
    <property type="entry name" value="HTH-TYPE TRANSCRIPTIONAL REGULATOR"/>
    <property type="match status" value="1"/>
</dbReference>
<evidence type="ECO:0000256" key="2">
    <source>
        <dbReference type="ARBA" id="ARBA00023015"/>
    </source>
</evidence>
<dbReference type="SUPFAM" id="SSF53850">
    <property type="entry name" value="Periplasmic binding protein-like II"/>
    <property type="match status" value="1"/>
</dbReference>
<feature type="domain" description="HTH lysR-type" evidence="5">
    <location>
        <begin position="1"/>
        <end position="62"/>
    </location>
</feature>
<keyword evidence="3" id="KW-0238">DNA-binding</keyword>
<keyword evidence="2" id="KW-0805">Transcription regulation</keyword>
<proteinExistence type="inferred from homology"/>
<dbReference type="EMBL" id="JACASI010000033">
    <property type="protein sequence ID" value="MCQ3830260.1"/>
    <property type="molecule type" value="Genomic_DNA"/>
</dbReference>
<evidence type="ECO:0000313" key="6">
    <source>
        <dbReference type="EMBL" id="MCQ3830260.1"/>
    </source>
</evidence>
<evidence type="ECO:0000256" key="3">
    <source>
        <dbReference type="ARBA" id="ARBA00023125"/>
    </source>
</evidence>
<organism evidence="6 7">
    <name type="scientific">Microbulbifer elongatus</name>
    <dbReference type="NCBI Taxonomy" id="86173"/>
    <lineage>
        <taxon>Bacteria</taxon>
        <taxon>Pseudomonadati</taxon>
        <taxon>Pseudomonadota</taxon>
        <taxon>Gammaproteobacteria</taxon>
        <taxon>Cellvibrionales</taxon>
        <taxon>Microbulbiferaceae</taxon>
        <taxon>Microbulbifer</taxon>
    </lineage>
</organism>
<comment type="caution">
    <text evidence="6">The sequence shown here is derived from an EMBL/GenBank/DDBJ whole genome shotgun (WGS) entry which is preliminary data.</text>
</comment>
<keyword evidence="7" id="KW-1185">Reference proteome</keyword>
<dbReference type="RefSeq" id="WP_255875223.1">
    <property type="nucleotide sequence ID" value="NZ_JACASI010000033.1"/>
</dbReference>
<dbReference type="Pfam" id="PF00126">
    <property type="entry name" value="HTH_1"/>
    <property type="match status" value="1"/>
</dbReference>
<protein>
    <submittedName>
        <fullName evidence="6">LysR family transcriptional regulator</fullName>
    </submittedName>
</protein>
<dbReference type="PANTHER" id="PTHR30537:SF5">
    <property type="entry name" value="HTH-TYPE TRANSCRIPTIONAL ACTIVATOR TTDR-RELATED"/>
    <property type="match status" value="1"/>
</dbReference>
<dbReference type="Gene3D" id="3.40.190.290">
    <property type="match status" value="1"/>
</dbReference>
<evidence type="ECO:0000256" key="1">
    <source>
        <dbReference type="ARBA" id="ARBA00009437"/>
    </source>
</evidence>
<dbReference type="InterPro" id="IPR005119">
    <property type="entry name" value="LysR_subst-bd"/>
</dbReference>
<dbReference type="InterPro" id="IPR058163">
    <property type="entry name" value="LysR-type_TF_proteobact-type"/>
</dbReference>
<dbReference type="PROSITE" id="PS50931">
    <property type="entry name" value="HTH_LYSR"/>
    <property type="match status" value="1"/>
</dbReference>
<evidence type="ECO:0000259" key="5">
    <source>
        <dbReference type="PROSITE" id="PS50931"/>
    </source>
</evidence>
<name>A0ABT1P2C0_9GAMM</name>
<dbReference type="CDD" id="cd08422">
    <property type="entry name" value="PBP2_CrgA_like"/>
    <property type="match status" value="1"/>
</dbReference>
<evidence type="ECO:0000256" key="4">
    <source>
        <dbReference type="ARBA" id="ARBA00023163"/>
    </source>
</evidence>
<keyword evidence="4" id="KW-0804">Transcription</keyword>
<comment type="similarity">
    <text evidence="1">Belongs to the LysR transcriptional regulatory family.</text>
</comment>
<dbReference type="InterPro" id="IPR036390">
    <property type="entry name" value="WH_DNA-bd_sf"/>
</dbReference>
<sequence length="304" mass="33881">MKLRQVYSDERAFIRVVELGSIRAAAKERSVEPSSISRRINALENRLGVKLLDRTGASSKITETGIYYYKAMAGLLAEIDALEAEIAGEADEPKGLLKVTASIDFGQTLVMPWIIEFQKQYQKVQVELNLSSEFEDLSMDKIDVGLRIGALKNSALIARRLASVPRTLVASKDYLSRHAAPSTPQELEGHDFVFFRERNRKRPLILTDKNGEEYRIQCDGKITVNAVNSIIRAVLAGYGLNMGPRWAYQKYIESGEIIELLPQLDLPSQPLYAIWKPSVVQPAKVKAFVDFVAEKAKDVAGLGP</sequence>
<dbReference type="InterPro" id="IPR036388">
    <property type="entry name" value="WH-like_DNA-bd_sf"/>
</dbReference>
<dbReference type="Proteomes" id="UP001205566">
    <property type="component" value="Unassembled WGS sequence"/>
</dbReference>
<accession>A0ABT1P2C0</accession>
<dbReference type="InterPro" id="IPR000847">
    <property type="entry name" value="LysR_HTH_N"/>
</dbReference>
<reference evidence="6" key="1">
    <citation type="thesis" date="2020" institute="Technische Universitat Dresden" country="Dresden, Germany">
        <title>The Agarolytic System of Microbulbifer elongatus PORT2, Isolated from Batu Karas, Pangandaran West Java Indonesia.</title>
        <authorList>
            <person name="Anggraeni S.R."/>
        </authorList>
    </citation>
    <scope>NUCLEOTIDE SEQUENCE</scope>
    <source>
        <strain evidence="6">PORT2</strain>
    </source>
</reference>
<gene>
    <name evidence="6" type="ORF">HXX02_12460</name>
</gene>
<evidence type="ECO:0000313" key="7">
    <source>
        <dbReference type="Proteomes" id="UP001205566"/>
    </source>
</evidence>
<dbReference type="SUPFAM" id="SSF46785">
    <property type="entry name" value="Winged helix' DNA-binding domain"/>
    <property type="match status" value="1"/>
</dbReference>
<dbReference type="Pfam" id="PF03466">
    <property type="entry name" value="LysR_substrate"/>
    <property type="match status" value="1"/>
</dbReference>
<dbReference type="Gene3D" id="1.10.10.10">
    <property type="entry name" value="Winged helix-like DNA-binding domain superfamily/Winged helix DNA-binding domain"/>
    <property type="match status" value="1"/>
</dbReference>